<feature type="transmembrane region" description="Helical" evidence="1">
    <location>
        <begin position="100"/>
        <end position="124"/>
    </location>
</feature>
<evidence type="ECO:0000313" key="3">
    <source>
        <dbReference type="Proteomes" id="UP000199344"/>
    </source>
</evidence>
<feature type="transmembrane region" description="Helical" evidence="1">
    <location>
        <begin position="131"/>
        <end position="156"/>
    </location>
</feature>
<feature type="transmembrane region" description="Helical" evidence="1">
    <location>
        <begin position="7"/>
        <end position="28"/>
    </location>
</feature>
<dbReference type="Proteomes" id="UP000199344">
    <property type="component" value="Unassembled WGS sequence"/>
</dbReference>
<dbReference type="STRING" id="591205.SAMN05421538_101451"/>
<feature type="transmembrane region" description="Helical" evidence="1">
    <location>
        <begin position="162"/>
        <end position="182"/>
    </location>
</feature>
<feature type="transmembrane region" description="Helical" evidence="1">
    <location>
        <begin position="34"/>
        <end position="56"/>
    </location>
</feature>
<dbReference type="EMBL" id="FNAH01000001">
    <property type="protein sequence ID" value="SDD35945.1"/>
    <property type="molecule type" value="Genomic_DNA"/>
</dbReference>
<gene>
    <name evidence="2" type="ORF">SAMN05421538_101451</name>
</gene>
<evidence type="ECO:0000313" key="2">
    <source>
        <dbReference type="EMBL" id="SDD35945.1"/>
    </source>
</evidence>
<protein>
    <submittedName>
        <fullName evidence="2">Bile acid:Na+ symporter, BASS family</fullName>
    </submittedName>
</protein>
<feature type="transmembrane region" description="Helical" evidence="1">
    <location>
        <begin position="68"/>
        <end position="88"/>
    </location>
</feature>
<dbReference type="AlphaFoldDB" id="A0A1G6U5Y7"/>
<evidence type="ECO:0000256" key="1">
    <source>
        <dbReference type="SAM" id="Phobius"/>
    </source>
</evidence>
<keyword evidence="3" id="KW-1185">Reference proteome</keyword>
<name>A0A1G6U5Y7_9RHOB</name>
<sequence length="310" mass="32340">MSARDGLIWVGRHARPILLAGLFIVPLLPMPHGMFQPVLPLLVSMLIGLALCRLDLPALLADLADPRFLPSLLIGLALFQIVAAMLFHGLGSVLGVGPGLLMIVMAFAAAPTLTSAPNIALMLGYDARLTLLWTLCSTFLAPATIPLAFGATGLALEITPSWLALKLFAMLMGGIGLGVVLRRGLGPARIARDAAALDGMSALVVLAFLFPLLDGAVSEIAAQPDRAMGLAVLAVALNLGANLVTRWLAGFAFARPRARALGLIFGNRNIAILLAALPHDPSFSLFVAMAQIPIYSSPVILRALDGEGAA</sequence>
<keyword evidence="1" id="KW-1133">Transmembrane helix</keyword>
<feature type="transmembrane region" description="Helical" evidence="1">
    <location>
        <begin position="194"/>
        <end position="213"/>
    </location>
</feature>
<accession>A0A1G6U5Y7</accession>
<keyword evidence="1" id="KW-0472">Membrane</keyword>
<proteinExistence type="predicted"/>
<dbReference type="OrthoDB" id="7865099at2"/>
<organism evidence="2 3">
    <name type="scientific">Paracoccus isoporae</name>
    <dbReference type="NCBI Taxonomy" id="591205"/>
    <lineage>
        <taxon>Bacteria</taxon>
        <taxon>Pseudomonadati</taxon>
        <taxon>Pseudomonadota</taxon>
        <taxon>Alphaproteobacteria</taxon>
        <taxon>Rhodobacterales</taxon>
        <taxon>Paracoccaceae</taxon>
        <taxon>Paracoccus</taxon>
    </lineage>
</organism>
<keyword evidence="1" id="KW-0812">Transmembrane</keyword>
<dbReference type="InterPro" id="IPR038770">
    <property type="entry name" value="Na+/solute_symporter_sf"/>
</dbReference>
<reference evidence="2 3" key="1">
    <citation type="submission" date="2016-10" db="EMBL/GenBank/DDBJ databases">
        <authorList>
            <person name="de Groot N.N."/>
        </authorList>
    </citation>
    <scope>NUCLEOTIDE SEQUENCE [LARGE SCALE GENOMIC DNA]</scope>
    <source>
        <strain evidence="2 3">DSM 22220</strain>
    </source>
</reference>
<dbReference type="RefSeq" id="WP_090520447.1">
    <property type="nucleotide sequence ID" value="NZ_FNAH01000001.1"/>
</dbReference>
<feature type="transmembrane region" description="Helical" evidence="1">
    <location>
        <begin position="228"/>
        <end position="248"/>
    </location>
</feature>
<dbReference type="Gene3D" id="1.20.1530.20">
    <property type="match status" value="1"/>
</dbReference>